<dbReference type="Pfam" id="PF24689">
    <property type="entry name" value="TriTu"/>
    <property type="match status" value="1"/>
</dbReference>
<keyword evidence="4" id="KW-1185">Reference proteome</keyword>
<evidence type="ECO:0000313" key="4">
    <source>
        <dbReference type="Proteomes" id="UP000254849"/>
    </source>
</evidence>
<gene>
    <name evidence="1" type="ORF">AFK65_00330</name>
    <name evidence="2" type="ORF">NCTC9529_00065</name>
</gene>
<evidence type="ECO:0000313" key="1">
    <source>
        <dbReference type="EMBL" id="ALB53206.1"/>
    </source>
</evidence>
<reference evidence="3" key="1">
    <citation type="submission" date="2015-07" db="EMBL/GenBank/DDBJ databases">
        <authorList>
            <person name="Moine D."/>
            <person name="Kassam M."/>
        </authorList>
    </citation>
    <scope>NUCLEOTIDE SEQUENCE [LARGE SCALE GENOMIC DNA]</scope>
    <source>
        <strain evidence="3">NCTC 9529</strain>
    </source>
</reference>
<dbReference type="InterPro" id="IPR057062">
    <property type="entry name" value="TriTu"/>
</dbReference>
<dbReference type="KEGG" id="cui:AFK65_00330"/>
<dbReference type="Proteomes" id="UP000254849">
    <property type="component" value="Unassembled WGS sequence"/>
</dbReference>
<protein>
    <submittedName>
        <fullName evidence="1">Uncharacterized protein</fullName>
    </submittedName>
</protein>
<dbReference type="AlphaFoldDB" id="A0AAC8VLY7"/>
<name>A0AAC8VLY7_9ENTR</name>
<evidence type="ECO:0000313" key="3">
    <source>
        <dbReference type="Proteomes" id="UP000061974"/>
    </source>
</evidence>
<evidence type="ECO:0000313" key="2">
    <source>
        <dbReference type="EMBL" id="STC96787.1"/>
    </source>
</evidence>
<accession>A0AAC8VLY7</accession>
<reference evidence="1 3" key="3">
    <citation type="journal article" date="2016" name="Genome Announc.">
        <title>Fully Closed Genome Sequences of Five Type Strains of the Genus Cronobacter and One Cronobacter sakazakii Strain.</title>
        <authorList>
            <person name="Moine D."/>
            <person name="Kassam M."/>
            <person name="Baert L."/>
            <person name="Tang Y."/>
            <person name="Barretto C."/>
            <person name="Ngom Bru C."/>
            <person name="Klijn A."/>
            <person name="Descombes P."/>
        </authorList>
    </citation>
    <scope>NUCLEOTIDE SEQUENCE [LARGE SCALE GENOMIC DNA]</scope>
    <source>
        <strain evidence="1 3">NCTC 9529</strain>
    </source>
</reference>
<reference evidence="3" key="2">
    <citation type="submission" date="2015-09" db="EMBL/GenBank/DDBJ databases">
        <title>Cronobacter genome sequencing and assembly.</title>
        <authorList>
            <person name="Descombes P."/>
            <person name="Baert L."/>
            <person name="Ngom-Bru C."/>
            <person name="Barretto C."/>
        </authorList>
    </citation>
    <scope>NUCLEOTIDE SEQUENCE [LARGE SCALE GENOMIC DNA]</scope>
    <source>
        <strain evidence="3">NCTC 9529</strain>
    </source>
</reference>
<dbReference type="EMBL" id="CP012257">
    <property type="protein sequence ID" value="ALB53206.1"/>
    <property type="molecule type" value="Genomic_DNA"/>
</dbReference>
<dbReference type="Proteomes" id="UP000061974">
    <property type="component" value="Chromosome"/>
</dbReference>
<organism evidence="1 3">
    <name type="scientific">Cronobacter universalis NCTC 9529</name>
    <dbReference type="NCBI Taxonomy" id="1074000"/>
    <lineage>
        <taxon>Bacteria</taxon>
        <taxon>Pseudomonadati</taxon>
        <taxon>Pseudomonadota</taxon>
        <taxon>Gammaproteobacteria</taxon>
        <taxon>Enterobacterales</taxon>
        <taxon>Enterobacteriaceae</taxon>
        <taxon>Cronobacter</taxon>
    </lineage>
</organism>
<proteinExistence type="predicted"/>
<reference evidence="2 4" key="4">
    <citation type="submission" date="2018-06" db="EMBL/GenBank/DDBJ databases">
        <authorList>
            <consortium name="Pathogen Informatics"/>
            <person name="Doyle S."/>
        </authorList>
    </citation>
    <scope>NUCLEOTIDE SEQUENCE [LARGE SCALE GENOMIC DNA]</scope>
    <source>
        <strain evidence="4">NCTC 9529</strain>
        <strain evidence="2">NCTC9529</strain>
    </source>
</reference>
<sequence>MLENFECWVRKKTDLDLDIVHNKNEYSESIVIDFDNDRFICRFTVWDDLSCMSEIMDAETGRYKLNQRDEFSSYNELIDIFNVFIRNIN</sequence>
<dbReference type="EMBL" id="UFYH01000001">
    <property type="protein sequence ID" value="STC96787.1"/>
    <property type="molecule type" value="Genomic_DNA"/>
</dbReference>
<dbReference type="RefSeq" id="WP_032805085.1">
    <property type="nucleotide sequence ID" value="NZ_AJKW01000020.1"/>
</dbReference>